<protein>
    <submittedName>
        <fullName evidence="2">Methyltransferase family protein</fullName>
    </submittedName>
</protein>
<keyword evidence="3" id="KW-1185">Reference proteome</keyword>
<comment type="caution">
    <text evidence="2">The sequence shown here is derived from an EMBL/GenBank/DDBJ whole genome shotgun (WGS) entry which is preliminary data.</text>
</comment>
<keyword evidence="2" id="KW-0489">Methyltransferase</keyword>
<feature type="domain" description="Methyltransferase type 11" evidence="1">
    <location>
        <begin position="8"/>
        <end position="87"/>
    </location>
</feature>
<dbReference type="InterPro" id="IPR052939">
    <property type="entry name" value="23S_rRNA_MeTrnsfrase_RlmA"/>
</dbReference>
<dbReference type="InterPro" id="IPR013216">
    <property type="entry name" value="Methyltransf_11"/>
</dbReference>
<keyword evidence="2" id="KW-0808">Transferase</keyword>
<dbReference type="OrthoDB" id="9795864at2"/>
<dbReference type="EMBL" id="QPJW01000007">
    <property type="protein sequence ID" value="RCX18074.1"/>
    <property type="molecule type" value="Genomic_DNA"/>
</dbReference>
<dbReference type="PANTHER" id="PTHR43460:SF1">
    <property type="entry name" value="METHYLTRANSFERASE TYPE 11 DOMAIN-CONTAINING PROTEIN"/>
    <property type="match status" value="1"/>
</dbReference>
<dbReference type="PANTHER" id="PTHR43460">
    <property type="entry name" value="METHYLTRANSFERASE"/>
    <property type="match status" value="1"/>
</dbReference>
<name>A0A369BEH9_9BACL</name>
<accession>A0A369BEH9</accession>
<dbReference type="GO" id="GO:0032259">
    <property type="term" value="P:methylation"/>
    <property type="evidence" value="ECO:0007669"/>
    <property type="project" value="UniProtKB-KW"/>
</dbReference>
<evidence type="ECO:0000313" key="2">
    <source>
        <dbReference type="EMBL" id="RCX18074.1"/>
    </source>
</evidence>
<dbReference type="GO" id="GO:0008757">
    <property type="term" value="F:S-adenosylmethionine-dependent methyltransferase activity"/>
    <property type="evidence" value="ECO:0007669"/>
    <property type="project" value="InterPro"/>
</dbReference>
<dbReference type="RefSeq" id="WP_114497592.1">
    <property type="nucleotide sequence ID" value="NZ_QPJW01000007.1"/>
</dbReference>
<dbReference type="InterPro" id="IPR029063">
    <property type="entry name" value="SAM-dependent_MTases_sf"/>
</dbReference>
<reference evidence="2 3" key="1">
    <citation type="submission" date="2018-07" db="EMBL/GenBank/DDBJ databases">
        <title>Genomic Encyclopedia of Type Strains, Phase III (KMG-III): the genomes of soil and plant-associated and newly described type strains.</title>
        <authorList>
            <person name="Whitman W."/>
        </authorList>
    </citation>
    <scope>NUCLEOTIDE SEQUENCE [LARGE SCALE GENOMIC DNA]</scope>
    <source>
        <strain evidence="2 3">CECT 8333</strain>
    </source>
</reference>
<dbReference type="SUPFAM" id="SSF53335">
    <property type="entry name" value="S-adenosyl-L-methionine-dependent methyltransferases"/>
    <property type="match status" value="1"/>
</dbReference>
<dbReference type="Gene3D" id="3.40.50.150">
    <property type="entry name" value="Vaccinia Virus protein VP39"/>
    <property type="match status" value="1"/>
</dbReference>
<evidence type="ECO:0000313" key="3">
    <source>
        <dbReference type="Proteomes" id="UP000253090"/>
    </source>
</evidence>
<dbReference type="AlphaFoldDB" id="A0A369BEH9"/>
<evidence type="ECO:0000259" key="1">
    <source>
        <dbReference type="Pfam" id="PF08241"/>
    </source>
</evidence>
<dbReference type="Pfam" id="PF08241">
    <property type="entry name" value="Methyltransf_11"/>
    <property type="match status" value="1"/>
</dbReference>
<gene>
    <name evidence="2" type="ORF">DFP94_10727</name>
</gene>
<organism evidence="2 3">
    <name type="scientific">Fontibacillus phaseoli</name>
    <dbReference type="NCBI Taxonomy" id="1416533"/>
    <lineage>
        <taxon>Bacteria</taxon>
        <taxon>Bacillati</taxon>
        <taxon>Bacillota</taxon>
        <taxon>Bacilli</taxon>
        <taxon>Bacillales</taxon>
        <taxon>Paenibacillaceae</taxon>
        <taxon>Fontibacillus</taxon>
    </lineage>
</organism>
<sequence>MNEHTVMLDMGTGGGEFLLSLPPPGGRTYATEAYLPNYELCSDKLTLSGIDVKLIEDDNDLPFESGMFDLVINRHEAFAVEEVCRIFQWIIVSNSFASCTKLESGWICCKPGASLFYFSA</sequence>
<dbReference type="Proteomes" id="UP000253090">
    <property type="component" value="Unassembled WGS sequence"/>
</dbReference>
<proteinExistence type="predicted"/>